<dbReference type="PANTHER" id="PTHR10622">
    <property type="entry name" value="HET DOMAIN-CONTAINING PROTEIN"/>
    <property type="match status" value="1"/>
</dbReference>
<dbReference type="Pfam" id="PF26640">
    <property type="entry name" value="DUF8212"/>
    <property type="match status" value="1"/>
</dbReference>
<name>A0AAX6M8M5_9PEZI</name>
<evidence type="ECO:0000313" key="3">
    <source>
        <dbReference type="Proteomes" id="UP001369815"/>
    </source>
</evidence>
<protein>
    <recommendedName>
        <fullName evidence="1">DUF8212 domain-containing protein</fullName>
    </recommendedName>
</protein>
<feature type="domain" description="DUF8212" evidence="1">
    <location>
        <begin position="36"/>
        <end position="66"/>
    </location>
</feature>
<gene>
    <name evidence="2" type="ORF">Daesc_010537</name>
</gene>
<accession>A0AAX6M8M5</accession>
<dbReference type="PANTHER" id="PTHR10622:SF12">
    <property type="entry name" value="HET DOMAIN-CONTAINING PROTEIN"/>
    <property type="match status" value="1"/>
</dbReference>
<dbReference type="InterPro" id="IPR058525">
    <property type="entry name" value="DUF8212"/>
</dbReference>
<dbReference type="AlphaFoldDB" id="A0AAX6M8M5"/>
<reference evidence="2 3" key="1">
    <citation type="journal article" date="2024" name="Front Chem Biol">
        <title>Unveiling the potential of Daldinia eschscholtzii MFLUCC 19-0629 through bioactivity and bioinformatics studies for enhanced sustainable agriculture production.</title>
        <authorList>
            <person name="Brooks S."/>
            <person name="Weaver J.A."/>
            <person name="Klomchit A."/>
            <person name="Alharthi S.A."/>
            <person name="Onlamun T."/>
            <person name="Nurani R."/>
            <person name="Vong T.K."/>
            <person name="Alberti F."/>
            <person name="Greco C."/>
        </authorList>
    </citation>
    <scope>NUCLEOTIDE SEQUENCE [LARGE SCALE GENOMIC DNA]</scope>
    <source>
        <strain evidence="2">MFLUCC 19-0629</strain>
    </source>
</reference>
<sequence length="398" mass="46264">MSWAAGRKTTRIEDQAYCLLGLFGINMPLLYGEEERAFIRLQQEILKVSNDETIFAWRDTTKPLTYHDVVCGMLATSPASFSESTHYEPFIDEQRAEYAMTNKGLGMTIDVWRYIGTDTAEGARPRCYLAPLNCRSTLDNKAVAVILLHEGEESYVRTEPRELAHWYDEVSKTDMWELIPKKRLYIRQVEEYSGAHKDTLQRFYHFNFHATYGIKLKKFYEYPSGTYIAARVLDYESIFRDSNRLIVHKRSFQMLILAIVADIELVLCVSSFNHFFALSMYTKSEFPKMADLLDRAEADLKYAKDTVYLEFPELNAVIKARIRPKPTPHGNEEYIEKCVQLDMDCLTYNDFEPLAEWDLLPEHLNPEGSLVLYDQELRSHRESNSELSSRYPSSSSPY</sequence>
<evidence type="ECO:0000313" key="2">
    <source>
        <dbReference type="EMBL" id="KAK6948766.1"/>
    </source>
</evidence>
<proteinExistence type="predicted"/>
<comment type="caution">
    <text evidence="2">The sequence shown here is derived from an EMBL/GenBank/DDBJ whole genome shotgun (WGS) entry which is preliminary data.</text>
</comment>
<organism evidence="2 3">
    <name type="scientific">Daldinia eschscholtzii</name>
    <dbReference type="NCBI Taxonomy" id="292717"/>
    <lineage>
        <taxon>Eukaryota</taxon>
        <taxon>Fungi</taxon>
        <taxon>Dikarya</taxon>
        <taxon>Ascomycota</taxon>
        <taxon>Pezizomycotina</taxon>
        <taxon>Sordariomycetes</taxon>
        <taxon>Xylariomycetidae</taxon>
        <taxon>Xylariales</taxon>
        <taxon>Hypoxylaceae</taxon>
        <taxon>Daldinia</taxon>
    </lineage>
</organism>
<dbReference type="Proteomes" id="UP001369815">
    <property type="component" value="Unassembled WGS sequence"/>
</dbReference>
<dbReference type="EMBL" id="JBANMG010000010">
    <property type="protein sequence ID" value="KAK6948766.1"/>
    <property type="molecule type" value="Genomic_DNA"/>
</dbReference>
<evidence type="ECO:0000259" key="1">
    <source>
        <dbReference type="Pfam" id="PF26640"/>
    </source>
</evidence>
<keyword evidence="3" id="KW-1185">Reference proteome</keyword>